<reference evidence="1" key="1">
    <citation type="submission" date="2022-07" db="EMBL/GenBank/DDBJ databases">
        <title>Phylogenomic reconstructions and comparative analyses of Kickxellomycotina fungi.</title>
        <authorList>
            <person name="Reynolds N.K."/>
            <person name="Stajich J.E."/>
            <person name="Barry K."/>
            <person name="Grigoriev I.V."/>
            <person name="Crous P."/>
            <person name="Smith M.E."/>
        </authorList>
    </citation>
    <scope>NUCLEOTIDE SEQUENCE</scope>
    <source>
        <strain evidence="1">CBS 109366</strain>
    </source>
</reference>
<organism evidence="1 2">
    <name type="scientific">Coemansia nantahalensis</name>
    <dbReference type="NCBI Taxonomy" id="2789366"/>
    <lineage>
        <taxon>Eukaryota</taxon>
        <taxon>Fungi</taxon>
        <taxon>Fungi incertae sedis</taxon>
        <taxon>Zoopagomycota</taxon>
        <taxon>Kickxellomycotina</taxon>
        <taxon>Kickxellomycetes</taxon>
        <taxon>Kickxellales</taxon>
        <taxon>Kickxellaceae</taxon>
        <taxon>Coemansia</taxon>
    </lineage>
</organism>
<dbReference type="EMBL" id="JANBUJ010002661">
    <property type="protein sequence ID" value="KAJ2763684.1"/>
    <property type="molecule type" value="Genomic_DNA"/>
</dbReference>
<comment type="caution">
    <text evidence="1">The sequence shown here is derived from an EMBL/GenBank/DDBJ whole genome shotgun (WGS) entry which is preliminary data.</text>
</comment>
<feature type="non-terminal residue" evidence="1">
    <location>
        <position position="336"/>
    </location>
</feature>
<evidence type="ECO:0000313" key="2">
    <source>
        <dbReference type="Proteomes" id="UP001140234"/>
    </source>
</evidence>
<name>A0ACC1JMT6_9FUNG</name>
<feature type="non-terminal residue" evidence="1">
    <location>
        <position position="1"/>
    </location>
</feature>
<proteinExistence type="predicted"/>
<keyword evidence="2" id="KW-1185">Reference proteome</keyword>
<accession>A0ACC1JMT6</accession>
<sequence>HHAHRLRPAGGRGGRDVQHVWHAGRPAMGPVSEGDGRCHKDPPAAQGDHRTGVVWRPFGRGARPAAACCRCRRRPDGRRVCRRAARPGCRGPPKVGAGPVAPVPDHARRGAAGHPAVVRRAAVPLRGARVPQERHRAAHKHPRQAGHGENDRHRGRRRHRRRDAVRAAGVVCRDSRARVCAHPARKGPRRPDQRPRAAHRRLSARQGRHRHLGPRRLHRVQERPAGAGRLAAGQMAGPGAQRDGPRRQRGRPFPPDRGQGQAVRVRVQRIAGLHRQRKGHRAAAAAQHQRRHRRAVDVDILEGVLPLGALVRPQQSLRRNRLGEARHVWAHHDCRL</sequence>
<gene>
    <name evidence="1" type="ORF">IWQ57_005483</name>
</gene>
<dbReference type="Proteomes" id="UP001140234">
    <property type="component" value="Unassembled WGS sequence"/>
</dbReference>
<evidence type="ECO:0000313" key="1">
    <source>
        <dbReference type="EMBL" id="KAJ2763684.1"/>
    </source>
</evidence>
<protein>
    <submittedName>
        <fullName evidence="1">Uncharacterized protein</fullName>
    </submittedName>
</protein>